<keyword evidence="3" id="KW-1185">Reference proteome</keyword>
<dbReference type="PANTHER" id="PTHR43792:SF1">
    <property type="entry name" value="N-ACETYLTRANSFERASE DOMAIN-CONTAINING PROTEIN"/>
    <property type="match status" value="1"/>
</dbReference>
<dbReference type="SUPFAM" id="SSF55729">
    <property type="entry name" value="Acyl-CoA N-acyltransferases (Nat)"/>
    <property type="match status" value="1"/>
</dbReference>
<evidence type="ECO:0000313" key="2">
    <source>
        <dbReference type="EMBL" id="SLN16256.1"/>
    </source>
</evidence>
<dbReference type="GO" id="GO:0016747">
    <property type="term" value="F:acyltransferase activity, transferring groups other than amino-acyl groups"/>
    <property type="evidence" value="ECO:0007669"/>
    <property type="project" value="InterPro"/>
</dbReference>
<accession>A0A1X6YB25</accession>
<dbReference type="AlphaFoldDB" id="A0A1X6YB25"/>
<gene>
    <name evidence="2" type="ORF">ROJ8625_00538</name>
</gene>
<proteinExistence type="predicted"/>
<feature type="domain" description="N-acetyltransferase" evidence="1">
    <location>
        <begin position="11"/>
        <end position="146"/>
    </location>
</feature>
<dbReference type="OrthoDB" id="6293260at2"/>
<evidence type="ECO:0000259" key="1">
    <source>
        <dbReference type="Pfam" id="PF13302"/>
    </source>
</evidence>
<dbReference type="Gene3D" id="3.40.630.30">
    <property type="match status" value="1"/>
</dbReference>
<name>A0A1X6YB25_9RHOB</name>
<dbReference type="InterPro" id="IPR016181">
    <property type="entry name" value="Acyl_CoA_acyltransferase"/>
</dbReference>
<dbReference type="RefSeq" id="WP_085790281.1">
    <property type="nucleotide sequence ID" value="NZ_FWFK01000001.1"/>
</dbReference>
<protein>
    <recommendedName>
        <fullName evidence="1">N-acetyltransferase domain-containing protein</fullName>
    </recommendedName>
</protein>
<dbReference type="Proteomes" id="UP000193570">
    <property type="component" value="Unassembled WGS sequence"/>
</dbReference>
<evidence type="ECO:0000313" key="3">
    <source>
        <dbReference type="Proteomes" id="UP000193570"/>
    </source>
</evidence>
<dbReference type="PANTHER" id="PTHR43792">
    <property type="entry name" value="GNAT FAMILY, PUTATIVE (AFU_ORTHOLOGUE AFUA_3G00765)-RELATED-RELATED"/>
    <property type="match status" value="1"/>
</dbReference>
<reference evidence="2 3" key="1">
    <citation type="submission" date="2017-03" db="EMBL/GenBank/DDBJ databases">
        <authorList>
            <person name="Afonso C.L."/>
            <person name="Miller P.J."/>
            <person name="Scott M.A."/>
            <person name="Spackman E."/>
            <person name="Goraichik I."/>
            <person name="Dimitrov K.M."/>
            <person name="Suarez D.L."/>
            <person name="Swayne D.E."/>
        </authorList>
    </citation>
    <scope>NUCLEOTIDE SEQUENCE [LARGE SCALE GENOMIC DNA]</scope>
    <source>
        <strain evidence="2 3">CECT 8625</strain>
    </source>
</reference>
<dbReference type="InterPro" id="IPR051531">
    <property type="entry name" value="N-acetyltransferase"/>
</dbReference>
<dbReference type="Pfam" id="PF13302">
    <property type="entry name" value="Acetyltransf_3"/>
    <property type="match status" value="1"/>
</dbReference>
<sequence>MIERVVLHTERLTLRPLRTSDFEAYSAYYTGPRARFVGGPVTRGEAFTKFCAMIGHWQMRGFGRFAICLRDDDTGFGHAGLLQVEDARLPELTWTLWTADAEGRGYAREAATAVRDHAFGPLGLPALSAIVHRDNAASARVAEALGGVADPDLPVRFDDERAFRFDAAPVEVPA</sequence>
<organism evidence="2 3">
    <name type="scientific">Roseivivax jejudonensis</name>
    <dbReference type="NCBI Taxonomy" id="1529041"/>
    <lineage>
        <taxon>Bacteria</taxon>
        <taxon>Pseudomonadati</taxon>
        <taxon>Pseudomonadota</taxon>
        <taxon>Alphaproteobacteria</taxon>
        <taxon>Rhodobacterales</taxon>
        <taxon>Roseobacteraceae</taxon>
        <taxon>Roseivivax</taxon>
    </lineage>
</organism>
<dbReference type="EMBL" id="FWFK01000001">
    <property type="protein sequence ID" value="SLN16256.1"/>
    <property type="molecule type" value="Genomic_DNA"/>
</dbReference>
<dbReference type="InterPro" id="IPR000182">
    <property type="entry name" value="GNAT_dom"/>
</dbReference>